<keyword evidence="2" id="KW-1185">Reference proteome</keyword>
<dbReference type="GO" id="GO:0031122">
    <property type="term" value="P:cytoplasmic microtubule organization"/>
    <property type="evidence" value="ECO:0007669"/>
    <property type="project" value="TreeGrafter"/>
</dbReference>
<dbReference type="GO" id="GO:0042060">
    <property type="term" value="P:wound healing"/>
    <property type="evidence" value="ECO:0007669"/>
    <property type="project" value="TreeGrafter"/>
</dbReference>
<dbReference type="OrthoDB" id="2250192at2759"/>
<evidence type="ECO:0000313" key="2">
    <source>
        <dbReference type="Proteomes" id="UP000270094"/>
    </source>
</evidence>
<dbReference type="PANTHER" id="PTHR23169:SF23">
    <property type="entry name" value="SHORT STOP, ISOFORM H"/>
    <property type="match status" value="1"/>
</dbReference>
<dbReference type="Gene3D" id="1.20.58.60">
    <property type="match status" value="2"/>
</dbReference>
<sequence>MLHFLGIEEVESRVDSARPGEIERAVNEIVDDLNALEIPIGGFFEDVEELKANNHPEANDFYRHSSRVYGLHQRRTAYLDRLTNQLLVRLGVRTETLRKENAARLESVRTSTFSRVQECIEWVRVRLVSVFSFIADFKAFEMPDTFGGEECEKTITRVSSLRHFPLQTSPDFQEKLSEMEFLEDLETLEEMFEQHKLDNRDIQDFRQNVDECIARQPNFPQIRLISNFQAEVSAEDTYEYCELLRVLESEYQQLRDLSAGRMLDLVIF</sequence>
<dbReference type="AlphaFoldDB" id="A0A3P7K8T0"/>
<dbReference type="SUPFAM" id="SSF46966">
    <property type="entry name" value="Spectrin repeat"/>
    <property type="match status" value="1"/>
</dbReference>
<proteinExistence type="predicted"/>
<dbReference type="Proteomes" id="UP000270094">
    <property type="component" value="Unassembled WGS sequence"/>
</dbReference>
<reference evidence="1 2" key="1">
    <citation type="submission" date="2018-11" db="EMBL/GenBank/DDBJ databases">
        <authorList>
            <consortium name="Pathogen Informatics"/>
        </authorList>
    </citation>
    <scope>NUCLEOTIDE SEQUENCE [LARGE SCALE GENOMIC DNA]</scope>
</reference>
<dbReference type="GO" id="GO:0005882">
    <property type="term" value="C:intermediate filament"/>
    <property type="evidence" value="ECO:0007669"/>
    <property type="project" value="TreeGrafter"/>
</dbReference>
<dbReference type="GO" id="GO:0045104">
    <property type="term" value="P:intermediate filament cytoskeleton organization"/>
    <property type="evidence" value="ECO:0007669"/>
    <property type="project" value="InterPro"/>
</dbReference>
<dbReference type="EMBL" id="UYYB01006200">
    <property type="protein sequence ID" value="VDM67685.1"/>
    <property type="molecule type" value="Genomic_DNA"/>
</dbReference>
<dbReference type="GO" id="GO:0030056">
    <property type="term" value="C:hemidesmosome"/>
    <property type="evidence" value="ECO:0007669"/>
    <property type="project" value="TreeGrafter"/>
</dbReference>
<dbReference type="GO" id="GO:0016020">
    <property type="term" value="C:membrane"/>
    <property type="evidence" value="ECO:0007669"/>
    <property type="project" value="TreeGrafter"/>
</dbReference>
<dbReference type="InterPro" id="IPR043197">
    <property type="entry name" value="Plakin"/>
</dbReference>
<protein>
    <submittedName>
        <fullName evidence="1">Uncharacterized protein</fullName>
    </submittedName>
</protein>
<dbReference type="PANTHER" id="PTHR23169">
    <property type="entry name" value="ENVOPLAKIN"/>
    <property type="match status" value="1"/>
</dbReference>
<organism evidence="1 2">
    <name type="scientific">Strongylus vulgaris</name>
    <name type="common">Blood worm</name>
    <dbReference type="NCBI Taxonomy" id="40348"/>
    <lineage>
        <taxon>Eukaryota</taxon>
        <taxon>Metazoa</taxon>
        <taxon>Ecdysozoa</taxon>
        <taxon>Nematoda</taxon>
        <taxon>Chromadorea</taxon>
        <taxon>Rhabditida</taxon>
        <taxon>Rhabditina</taxon>
        <taxon>Rhabditomorpha</taxon>
        <taxon>Strongyloidea</taxon>
        <taxon>Strongylidae</taxon>
        <taxon>Strongylus</taxon>
    </lineage>
</organism>
<gene>
    <name evidence="1" type="ORF">SVUK_LOCUS2683</name>
</gene>
<evidence type="ECO:0000313" key="1">
    <source>
        <dbReference type="EMBL" id="VDM67685.1"/>
    </source>
</evidence>
<name>A0A3P7K8T0_STRVU</name>
<dbReference type="GO" id="GO:0005198">
    <property type="term" value="F:structural molecule activity"/>
    <property type="evidence" value="ECO:0007669"/>
    <property type="project" value="TreeGrafter"/>
</dbReference>
<accession>A0A3P7K8T0</accession>
<dbReference type="GO" id="GO:0005737">
    <property type="term" value="C:cytoplasm"/>
    <property type="evidence" value="ECO:0007669"/>
    <property type="project" value="TreeGrafter"/>
</dbReference>